<organism evidence="1 2">
    <name type="scientific">Hyaloperonospora arabidopsidis (strain Emoy2)</name>
    <name type="common">Downy mildew agent</name>
    <name type="synonym">Peronospora arabidopsidis</name>
    <dbReference type="NCBI Taxonomy" id="559515"/>
    <lineage>
        <taxon>Eukaryota</taxon>
        <taxon>Sar</taxon>
        <taxon>Stramenopiles</taxon>
        <taxon>Oomycota</taxon>
        <taxon>Peronosporomycetes</taxon>
        <taxon>Peronosporales</taxon>
        <taxon>Peronosporaceae</taxon>
        <taxon>Hyaloperonospora</taxon>
    </lineage>
</organism>
<reference evidence="1" key="2">
    <citation type="submission" date="2015-06" db="UniProtKB">
        <authorList>
            <consortium name="EnsemblProtists"/>
        </authorList>
    </citation>
    <scope>IDENTIFICATION</scope>
    <source>
        <strain evidence="1">Emoy2</strain>
    </source>
</reference>
<proteinExistence type="predicted"/>
<dbReference type="EnsemblProtists" id="HpaT814679">
    <property type="protein sequence ID" value="HpaP814679"/>
    <property type="gene ID" value="HpaG814679"/>
</dbReference>
<sequence length="78" mass="8430">MYCCSPFGLHAALPPVAHAAARRPPPFNLGPTIGDFPPRVRGPVARLFGGLRRLAVVARRRKLGSVLKRCEVEVEGVT</sequence>
<keyword evidence="2" id="KW-1185">Reference proteome</keyword>
<dbReference type="HOGENOM" id="CLU_2627186_0_0_1"/>
<reference evidence="2" key="1">
    <citation type="journal article" date="2010" name="Science">
        <title>Signatures of adaptation to obligate biotrophy in the Hyaloperonospora arabidopsidis genome.</title>
        <authorList>
            <person name="Baxter L."/>
            <person name="Tripathy S."/>
            <person name="Ishaque N."/>
            <person name="Boot N."/>
            <person name="Cabral A."/>
            <person name="Kemen E."/>
            <person name="Thines M."/>
            <person name="Ah-Fong A."/>
            <person name="Anderson R."/>
            <person name="Badejoko W."/>
            <person name="Bittner-Eddy P."/>
            <person name="Boore J.L."/>
            <person name="Chibucos M.C."/>
            <person name="Coates M."/>
            <person name="Dehal P."/>
            <person name="Delehaunty K."/>
            <person name="Dong S."/>
            <person name="Downton P."/>
            <person name="Dumas B."/>
            <person name="Fabro G."/>
            <person name="Fronick C."/>
            <person name="Fuerstenberg S.I."/>
            <person name="Fulton L."/>
            <person name="Gaulin E."/>
            <person name="Govers F."/>
            <person name="Hughes L."/>
            <person name="Humphray S."/>
            <person name="Jiang R.H."/>
            <person name="Judelson H."/>
            <person name="Kamoun S."/>
            <person name="Kyung K."/>
            <person name="Meijer H."/>
            <person name="Minx P."/>
            <person name="Morris P."/>
            <person name="Nelson J."/>
            <person name="Phuntumart V."/>
            <person name="Qutob D."/>
            <person name="Rehmany A."/>
            <person name="Rougon-Cardoso A."/>
            <person name="Ryden P."/>
            <person name="Torto-Alalibo T."/>
            <person name="Studholme D."/>
            <person name="Wang Y."/>
            <person name="Win J."/>
            <person name="Wood J."/>
            <person name="Clifton S.W."/>
            <person name="Rogers J."/>
            <person name="Van den Ackerveken G."/>
            <person name="Jones J.D."/>
            <person name="McDowell J.M."/>
            <person name="Beynon J."/>
            <person name="Tyler B.M."/>
        </authorList>
    </citation>
    <scope>NUCLEOTIDE SEQUENCE [LARGE SCALE GENOMIC DNA]</scope>
    <source>
        <strain evidence="2">Emoy2</strain>
    </source>
</reference>
<protein>
    <submittedName>
        <fullName evidence="1">Uncharacterized protein</fullName>
    </submittedName>
</protein>
<evidence type="ECO:0000313" key="2">
    <source>
        <dbReference type="Proteomes" id="UP000011713"/>
    </source>
</evidence>
<accession>M4C6E7</accession>
<dbReference type="AlphaFoldDB" id="M4C6E7"/>
<dbReference type="Proteomes" id="UP000011713">
    <property type="component" value="Unassembled WGS sequence"/>
</dbReference>
<name>M4C6E7_HYAAE</name>
<dbReference type="VEuPathDB" id="FungiDB:HpaG814679"/>
<evidence type="ECO:0000313" key="1">
    <source>
        <dbReference type="EnsemblProtists" id="HpaP814679"/>
    </source>
</evidence>
<dbReference type="EMBL" id="ABWE02001101">
    <property type="status" value="NOT_ANNOTATED_CDS"/>
    <property type="molecule type" value="Genomic_DNA"/>
</dbReference>
<dbReference type="InParanoid" id="M4C6E7"/>